<name>A0A1X1URA7_9MYCO</name>
<keyword evidence="4" id="KW-1185">Reference proteome</keyword>
<keyword evidence="1" id="KW-0472">Membrane</keyword>
<evidence type="ECO:0000256" key="2">
    <source>
        <dbReference type="SAM" id="SignalP"/>
    </source>
</evidence>
<feature type="transmembrane region" description="Helical" evidence="1">
    <location>
        <begin position="36"/>
        <end position="55"/>
    </location>
</feature>
<proteinExistence type="predicted"/>
<evidence type="ECO:0000256" key="1">
    <source>
        <dbReference type="SAM" id="Phobius"/>
    </source>
</evidence>
<evidence type="ECO:0000313" key="3">
    <source>
        <dbReference type="EMBL" id="ORV59373.1"/>
    </source>
</evidence>
<dbReference type="EMBL" id="LQOW01000025">
    <property type="protein sequence ID" value="ORV59373.1"/>
    <property type="molecule type" value="Genomic_DNA"/>
</dbReference>
<protein>
    <submittedName>
        <fullName evidence="3">UsfY protein</fullName>
    </submittedName>
</protein>
<feature type="chain" id="PRO_5038704826" evidence="2">
    <location>
        <begin position="28"/>
        <end position="81"/>
    </location>
</feature>
<accession>A0A1X1URA7</accession>
<feature type="signal peptide" evidence="2">
    <location>
        <begin position="1"/>
        <end position="27"/>
    </location>
</feature>
<dbReference type="AlphaFoldDB" id="A0A1X1URA7"/>
<sequence length="81" mass="9042">MKDNLFWPGFILLAVAASGMISTAAAAAYQHYEWLATTVLVAALGTAAGALWLFVERRRVIRIDEQWRAAHPDSRQRQDIS</sequence>
<dbReference type="STRING" id="1260918.AWC06_18425"/>
<comment type="caution">
    <text evidence="3">The sequence shown here is derived from an EMBL/GenBank/DDBJ whole genome shotgun (WGS) entry which is preliminary data.</text>
</comment>
<evidence type="ECO:0000313" key="4">
    <source>
        <dbReference type="Proteomes" id="UP000194000"/>
    </source>
</evidence>
<keyword evidence="1" id="KW-1133">Transmembrane helix</keyword>
<keyword evidence="2" id="KW-0732">Signal</keyword>
<dbReference type="Proteomes" id="UP000194000">
    <property type="component" value="Unassembled WGS sequence"/>
</dbReference>
<reference evidence="3 4" key="1">
    <citation type="submission" date="2016-01" db="EMBL/GenBank/DDBJ databases">
        <title>The new phylogeny of the genus Mycobacterium.</title>
        <authorList>
            <person name="Tarcisio F."/>
            <person name="Conor M."/>
            <person name="Antonella G."/>
            <person name="Elisabetta G."/>
            <person name="Giulia F.S."/>
            <person name="Sara T."/>
            <person name="Anna F."/>
            <person name="Clotilde B."/>
            <person name="Roberto B."/>
            <person name="Veronica D.S."/>
            <person name="Fabio R."/>
            <person name="Monica P."/>
            <person name="Olivier J."/>
            <person name="Enrico T."/>
            <person name="Nicola S."/>
        </authorList>
    </citation>
    <scope>NUCLEOTIDE SEQUENCE [LARGE SCALE GENOMIC DNA]</scope>
    <source>
        <strain evidence="3 4">DSM 45731</strain>
    </source>
</reference>
<organism evidence="3 4">
    <name type="scientific">Mycobacterium fragae</name>
    <dbReference type="NCBI Taxonomy" id="1260918"/>
    <lineage>
        <taxon>Bacteria</taxon>
        <taxon>Bacillati</taxon>
        <taxon>Actinomycetota</taxon>
        <taxon>Actinomycetes</taxon>
        <taxon>Mycobacteriales</taxon>
        <taxon>Mycobacteriaceae</taxon>
        <taxon>Mycobacterium</taxon>
    </lineage>
</organism>
<keyword evidence="1" id="KW-0812">Transmembrane</keyword>
<gene>
    <name evidence="3" type="ORF">AWC06_18425</name>
</gene>